<dbReference type="EMBL" id="JAHRIP010047263">
    <property type="protein sequence ID" value="MEQ2298450.1"/>
    <property type="molecule type" value="Genomic_DNA"/>
</dbReference>
<reference evidence="1 2" key="1">
    <citation type="submission" date="2021-06" db="EMBL/GenBank/DDBJ databases">
        <authorList>
            <person name="Palmer J.M."/>
        </authorList>
    </citation>
    <scope>NUCLEOTIDE SEQUENCE [LARGE SCALE GENOMIC DNA]</scope>
    <source>
        <strain evidence="1 2">AS_MEX2019</strain>
        <tissue evidence="1">Muscle</tissue>
    </source>
</reference>
<proteinExistence type="predicted"/>
<sequence length="94" mass="10620">MVGIPAGLLRKRAWDMENMKKTWKWSNSTITLRKGRLTKLGQVVHGYQGGVFIQWKGPLIYKRQSLERLTVPTASRLSGLCGIGVLNILEIILK</sequence>
<dbReference type="Proteomes" id="UP001469553">
    <property type="component" value="Unassembled WGS sequence"/>
</dbReference>
<comment type="caution">
    <text evidence="1">The sequence shown here is derived from an EMBL/GenBank/DDBJ whole genome shotgun (WGS) entry which is preliminary data.</text>
</comment>
<protein>
    <submittedName>
        <fullName evidence="1">Uncharacterized protein</fullName>
    </submittedName>
</protein>
<evidence type="ECO:0000313" key="2">
    <source>
        <dbReference type="Proteomes" id="UP001469553"/>
    </source>
</evidence>
<evidence type="ECO:0000313" key="1">
    <source>
        <dbReference type="EMBL" id="MEQ2298450.1"/>
    </source>
</evidence>
<keyword evidence="2" id="KW-1185">Reference proteome</keyword>
<accession>A0ABV0YXA0</accession>
<gene>
    <name evidence="1" type="ORF">AMECASPLE_005280</name>
</gene>
<organism evidence="1 2">
    <name type="scientific">Ameca splendens</name>
    <dbReference type="NCBI Taxonomy" id="208324"/>
    <lineage>
        <taxon>Eukaryota</taxon>
        <taxon>Metazoa</taxon>
        <taxon>Chordata</taxon>
        <taxon>Craniata</taxon>
        <taxon>Vertebrata</taxon>
        <taxon>Euteleostomi</taxon>
        <taxon>Actinopterygii</taxon>
        <taxon>Neopterygii</taxon>
        <taxon>Teleostei</taxon>
        <taxon>Neoteleostei</taxon>
        <taxon>Acanthomorphata</taxon>
        <taxon>Ovalentaria</taxon>
        <taxon>Atherinomorphae</taxon>
        <taxon>Cyprinodontiformes</taxon>
        <taxon>Goodeidae</taxon>
        <taxon>Ameca</taxon>
    </lineage>
</organism>
<name>A0ABV0YXA0_9TELE</name>